<reference evidence="1" key="1">
    <citation type="submission" date="2018-01" db="EMBL/GenBank/DDBJ databases">
        <authorList>
            <person name="Mao J.F."/>
        </authorList>
    </citation>
    <scope>NUCLEOTIDE SEQUENCE</scope>
    <source>
        <strain evidence="1">Huo1</strain>
        <tissue evidence="1">Leaf</tissue>
    </source>
</reference>
<evidence type="ECO:0000313" key="2">
    <source>
        <dbReference type="Proteomes" id="UP000298416"/>
    </source>
</evidence>
<accession>A0A8X8Z432</accession>
<comment type="caution">
    <text evidence="1">The sequence shown here is derived from an EMBL/GenBank/DDBJ whole genome shotgun (WGS) entry which is preliminary data.</text>
</comment>
<dbReference type="EMBL" id="PNBA02000019">
    <property type="protein sequence ID" value="KAG6391076.1"/>
    <property type="molecule type" value="Genomic_DNA"/>
</dbReference>
<dbReference type="Proteomes" id="UP000298416">
    <property type="component" value="Unassembled WGS sequence"/>
</dbReference>
<organism evidence="1">
    <name type="scientific">Salvia splendens</name>
    <name type="common">Scarlet sage</name>
    <dbReference type="NCBI Taxonomy" id="180675"/>
    <lineage>
        <taxon>Eukaryota</taxon>
        <taxon>Viridiplantae</taxon>
        <taxon>Streptophyta</taxon>
        <taxon>Embryophyta</taxon>
        <taxon>Tracheophyta</taxon>
        <taxon>Spermatophyta</taxon>
        <taxon>Magnoliopsida</taxon>
        <taxon>eudicotyledons</taxon>
        <taxon>Gunneridae</taxon>
        <taxon>Pentapetalae</taxon>
        <taxon>asterids</taxon>
        <taxon>lamiids</taxon>
        <taxon>Lamiales</taxon>
        <taxon>Lamiaceae</taxon>
        <taxon>Nepetoideae</taxon>
        <taxon>Mentheae</taxon>
        <taxon>Salviinae</taxon>
        <taxon>Salvia</taxon>
        <taxon>Salvia subgen. Calosphace</taxon>
        <taxon>core Calosphace</taxon>
    </lineage>
</organism>
<sequence>MSKWPPPDPVAVLDATELLLRMIISSSWLHIAAHGIISITAAVENRVISQGRDGAIKLWGSKIDTNSYQFCI</sequence>
<keyword evidence="2" id="KW-1185">Reference proteome</keyword>
<proteinExistence type="predicted"/>
<gene>
    <name evidence="1" type="ORF">SASPL_148824</name>
</gene>
<name>A0A8X8Z432_SALSN</name>
<dbReference type="AlphaFoldDB" id="A0A8X8Z432"/>
<reference evidence="1" key="2">
    <citation type="submission" date="2020-08" db="EMBL/GenBank/DDBJ databases">
        <title>Plant Genome Project.</title>
        <authorList>
            <person name="Zhang R.-G."/>
        </authorList>
    </citation>
    <scope>NUCLEOTIDE SEQUENCE</scope>
    <source>
        <strain evidence="1">Huo1</strain>
        <tissue evidence="1">Leaf</tissue>
    </source>
</reference>
<protein>
    <submittedName>
        <fullName evidence="1">Uncharacterized protein</fullName>
    </submittedName>
</protein>
<evidence type="ECO:0000313" key="1">
    <source>
        <dbReference type="EMBL" id="KAG6391076.1"/>
    </source>
</evidence>